<dbReference type="HAMAP" id="MF_01384">
    <property type="entry name" value="UreD"/>
    <property type="match status" value="1"/>
</dbReference>
<dbReference type="PANTHER" id="PTHR33643">
    <property type="entry name" value="UREASE ACCESSORY PROTEIN D"/>
    <property type="match status" value="1"/>
</dbReference>
<dbReference type="AlphaFoldDB" id="A0A194UYW8"/>
<dbReference type="STRING" id="694573.A0A194UYW8"/>
<organism evidence="3 4">
    <name type="scientific">Cytospora mali</name>
    <name type="common">Apple Valsa canker fungus</name>
    <name type="synonym">Valsa mali</name>
    <dbReference type="NCBI Taxonomy" id="578113"/>
    <lineage>
        <taxon>Eukaryota</taxon>
        <taxon>Fungi</taxon>
        <taxon>Dikarya</taxon>
        <taxon>Ascomycota</taxon>
        <taxon>Pezizomycotina</taxon>
        <taxon>Sordariomycetes</taxon>
        <taxon>Sordariomycetidae</taxon>
        <taxon>Diaporthales</taxon>
        <taxon>Cytosporaceae</taxon>
        <taxon>Cytospora</taxon>
    </lineage>
</organism>
<sequence length="348" mass="38237">MNSPFPSSTSAPGLGKLTVHLLPNGHSNLTKIEYQYPLKLITPPRNYQQDKSALVFLLSYGGGLVGGDTVDLSIDVQAGSRLSVVTQGHTKIFKSVTPDIVTRQNLNVVIEDGAALCLLPDPVQPFAESVYEQTQIFRLKGEGASLCLLDWVTQGRSARGEDWSLVRWNGRNEIWWSTAASTPSAAAKERLLVRDAVKLDGMATLSPAVKDLKSTMHGLGIFGTLILRGPLMKSLGDFFLAEFAALPRIGARDWRTEEARKLAEDEEDKDPHEVWRAERLRMERDEKILWSAASVRGCVVVKFGAATVEAGRMWIGSMLVKEESIAENFGDQALMCVAIFIADHLAET</sequence>
<dbReference type="EMBL" id="KN714692">
    <property type="protein sequence ID" value="KUI56791.1"/>
    <property type="molecule type" value="Genomic_DNA"/>
</dbReference>
<dbReference type="Proteomes" id="UP000078576">
    <property type="component" value="Unassembled WGS sequence"/>
</dbReference>
<evidence type="ECO:0000256" key="1">
    <source>
        <dbReference type="ARBA" id="ARBA00007177"/>
    </source>
</evidence>
<dbReference type="PANTHER" id="PTHR33643:SF1">
    <property type="entry name" value="UREASE ACCESSORY PROTEIN D"/>
    <property type="match status" value="1"/>
</dbReference>
<evidence type="ECO:0000313" key="4">
    <source>
        <dbReference type="Proteomes" id="UP000078576"/>
    </source>
</evidence>
<accession>A0A194UYW8</accession>
<proteinExistence type="inferred from homology"/>
<dbReference type="Pfam" id="PF01774">
    <property type="entry name" value="UreD"/>
    <property type="match status" value="1"/>
</dbReference>
<keyword evidence="2" id="KW-0143">Chaperone</keyword>
<evidence type="ECO:0000313" key="3">
    <source>
        <dbReference type="EMBL" id="KUI56791.1"/>
    </source>
</evidence>
<gene>
    <name evidence="3" type="ORF">VP1G_04051</name>
</gene>
<name>A0A194UYW8_CYTMA</name>
<evidence type="ECO:0000256" key="2">
    <source>
        <dbReference type="ARBA" id="ARBA00023186"/>
    </source>
</evidence>
<dbReference type="OrthoDB" id="5550464at2759"/>
<comment type="similarity">
    <text evidence="1">Belongs to the UreD family.</text>
</comment>
<evidence type="ECO:0008006" key="5">
    <source>
        <dbReference type="Google" id="ProtNLM"/>
    </source>
</evidence>
<reference evidence="4" key="1">
    <citation type="submission" date="2014-12" db="EMBL/GenBank/DDBJ databases">
        <title>Genome Sequence of Valsa Canker Pathogens Uncovers a Specific Adaption of Colonization on Woody Bark.</title>
        <authorList>
            <person name="Yin Z."/>
            <person name="Liu H."/>
            <person name="Gao X."/>
            <person name="Li Z."/>
            <person name="Song N."/>
            <person name="Ke X."/>
            <person name="Dai Q."/>
            <person name="Wu Y."/>
            <person name="Sun Y."/>
            <person name="Xu J.-R."/>
            <person name="Kang Z.K."/>
            <person name="Wang L."/>
            <person name="Huang L."/>
        </authorList>
    </citation>
    <scope>NUCLEOTIDE SEQUENCE [LARGE SCALE GENOMIC DNA]</scope>
    <source>
        <strain evidence="4">SXYL134</strain>
    </source>
</reference>
<keyword evidence="4" id="KW-1185">Reference proteome</keyword>
<protein>
    <recommendedName>
        <fullName evidence="5">Urease accessory protein UreD</fullName>
    </recommendedName>
</protein>
<dbReference type="GO" id="GO:0016151">
    <property type="term" value="F:nickel cation binding"/>
    <property type="evidence" value="ECO:0007669"/>
    <property type="project" value="InterPro"/>
</dbReference>
<dbReference type="InterPro" id="IPR002669">
    <property type="entry name" value="UreD"/>
</dbReference>